<dbReference type="STRING" id="1336337.A0A3N4JCL3"/>
<sequence length="419" mass="44419">MKQHLRHAKSIARRYHEKIPVLRALPIRVLVVIAAVAIVNMLCWAGVGVALSKHRALTGTSVLAYTLGLRHALDADHIAAIDLTTRKLIASGQRPVTVGMFFSLGHSTIVIVTSITVAGTAAGVSARFGDFARVGGIVGTSVSAAFLIILGVMNIYILYKLVKQLKMLMRSNQEGVLFGEGIVGDWSMSGGGCLTTMFRGLFGFIDRPWKMYPLGVALLGIASIEATKGTSIWLILIFPVLFTAGMCLIDTTDGALMSALYSTSSFAHDDIAIVYYSIALTLLTVLVAVVIGVIQILSLIQHVLEPTGRFWDGVEKVGERYDVLGGCIAGMFVATGVAAWLAYKPVRRVIDKKRAMISRERGEEEEGGGSEDGVGIVEGGSSNKSTTKTDPLKGSGSAGGNGTGVIVKQYEAKAGSSTV</sequence>
<dbReference type="OrthoDB" id="5197598at2759"/>
<evidence type="ECO:0000256" key="6">
    <source>
        <dbReference type="ARBA" id="ARBA00022989"/>
    </source>
</evidence>
<evidence type="ECO:0000256" key="7">
    <source>
        <dbReference type="ARBA" id="ARBA00023136"/>
    </source>
</evidence>
<evidence type="ECO:0000256" key="3">
    <source>
        <dbReference type="ARBA" id="ARBA00022448"/>
    </source>
</evidence>
<feature type="transmembrane region" description="Helical" evidence="8">
    <location>
        <begin position="96"/>
        <end position="122"/>
    </location>
</feature>
<dbReference type="GO" id="GO:0012505">
    <property type="term" value="C:endomembrane system"/>
    <property type="evidence" value="ECO:0007669"/>
    <property type="project" value="UniProtKB-SubCell"/>
</dbReference>
<reference evidence="10 11" key="1">
    <citation type="journal article" date="2018" name="Nat. Ecol. Evol.">
        <title>Pezizomycetes genomes reveal the molecular basis of ectomycorrhizal truffle lifestyle.</title>
        <authorList>
            <person name="Murat C."/>
            <person name="Payen T."/>
            <person name="Noel B."/>
            <person name="Kuo A."/>
            <person name="Morin E."/>
            <person name="Chen J."/>
            <person name="Kohler A."/>
            <person name="Krizsan K."/>
            <person name="Balestrini R."/>
            <person name="Da Silva C."/>
            <person name="Montanini B."/>
            <person name="Hainaut M."/>
            <person name="Levati E."/>
            <person name="Barry K.W."/>
            <person name="Belfiori B."/>
            <person name="Cichocki N."/>
            <person name="Clum A."/>
            <person name="Dockter R.B."/>
            <person name="Fauchery L."/>
            <person name="Guy J."/>
            <person name="Iotti M."/>
            <person name="Le Tacon F."/>
            <person name="Lindquist E.A."/>
            <person name="Lipzen A."/>
            <person name="Malagnac F."/>
            <person name="Mello A."/>
            <person name="Molinier V."/>
            <person name="Miyauchi S."/>
            <person name="Poulain J."/>
            <person name="Riccioni C."/>
            <person name="Rubini A."/>
            <person name="Sitrit Y."/>
            <person name="Splivallo R."/>
            <person name="Traeger S."/>
            <person name="Wang M."/>
            <person name="Zifcakova L."/>
            <person name="Wipf D."/>
            <person name="Zambonelli A."/>
            <person name="Paolocci F."/>
            <person name="Nowrousian M."/>
            <person name="Ottonello S."/>
            <person name="Baldrian P."/>
            <person name="Spatafora J.W."/>
            <person name="Henrissat B."/>
            <person name="Nagy L.G."/>
            <person name="Aury J.M."/>
            <person name="Wincker P."/>
            <person name="Grigoriev I.V."/>
            <person name="Bonfante P."/>
            <person name="Martin F.M."/>
        </authorList>
    </citation>
    <scope>NUCLEOTIDE SEQUENCE [LARGE SCALE GENOMIC DNA]</scope>
    <source>
        <strain evidence="10 11">120613-1</strain>
    </source>
</reference>
<evidence type="ECO:0000256" key="8">
    <source>
        <dbReference type="RuleBase" id="RU362101"/>
    </source>
</evidence>
<feature type="transmembrane region" description="Helical" evidence="8">
    <location>
        <begin position="323"/>
        <end position="343"/>
    </location>
</feature>
<keyword evidence="3 8" id="KW-0813">Transport</keyword>
<evidence type="ECO:0000256" key="2">
    <source>
        <dbReference type="ARBA" id="ARBA00010892"/>
    </source>
</evidence>
<feature type="transmembrane region" description="Helical" evidence="8">
    <location>
        <begin position="134"/>
        <end position="159"/>
    </location>
</feature>
<dbReference type="PANTHER" id="PTHR31611">
    <property type="entry name" value="HIGH-AFFINITY NICKEL TRANSPORT PROTEIN NIC1"/>
    <property type="match status" value="1"/>
</dbReference>
<dbReference type="InterPro" id="IPR011541">
    <property type="entry name" value="Ni/Co_transpt_high_affinity"/>
</dbReference>
<dbReference type="PANTHER" id="PTHR31611:SF0">
    <property type="entry name" value="HIGH-AFFINITY NICKEL TRANSPORT PROTEIN NIC1"/>
    <property type="match status" value="1"/>
</dbReference>
<dbReference type="InterPro" id="IPR004688">
    <property type="entry name" value="Ni/Co_transpt"/>
</dbReference>
<evidence type="ECO:0000256" key="1">
    <source>
        <dbReference type="ARBA" id="ARBA00004127"/>
    </source>
</evidence>
<keyword evidence="6 8" id="KW-1133">Transmembrane helix</keyword>
<keyword evidence="4" id="KW-0533">Nickel</keyword>
<gene>
    <name evidence="10" type="ORF">L873DRAFT_1836967</name>
</gene>
<name>A0A3N4JCL3_9PEZI</name>
<evidence type="ECO:0000256" key="4">
    <source>
        <dbReference type="ARBA" id="ARBA00022596"/>
    </source>
</evidence>
<keyword evidence="7 8" id="KW-0472">Membrane</keyword>
<keyword evidence="11" id="KW-1185">Reference proteome</keyword>
<feature type="transmembrane region" description="Helical" evidence="8">
    <location>
        <begin position="273"/>
        <end position="303"/>
    </location>
</feature>
<comment type="subcellular location">
    <subcellularLocation>
        <location evidence="8">Cell membrane</location>
        <topology evidence="8">Multi-pass membrane protein</topology>
    </subcellularLocation>
    <subcellularLocation>
        <location evidence="1">Endomembrane system</location>
        <topology evidence="1">Multi-pass membrane protein</topology>
    </subcellularLocation>
</comment>
<comment type="similarity">
    <text evidence="2 8">Belongs to the NiCoT transporter (TC 2.A.52) family.</text>
</comment>
<dbReference type="GO" id="GO:0015099">
    <property type="term" value="F:nickel cation transmembrane transporter activity"/>
    <property type="evidence" value="ECO:0007669"/>
    <property type="project" value="UniProtKB-UniRule"/>
</dbReference>
<accession>A0A3N4JCL3</accession>
<dbReference type="Proteomes" id="UP000276215">
    <property type="component" value="Unassembled WGS sequence"/>
</dbReference>
<dbReference type="GO" id="GO:0005886">
    <property type="term" value="C:plasma membrane"/>
    <property type="evidence" value="ECO:0007669"/>
    <property type="project" value="UniProtKB-SubCell"/>
</dbReference>
<organism evidence="10 11">
    <name type="scientific">Choiromyces venosus 120613-1</name>
    <dbReference type="NCBI Taxonomy" id="1336337"/>
    <lineage>
        <taxon>Eukaryota</taxon>
        <taxon>Fungi</taxon>
        <taxon>Dikarya</taxon>
        <taxon>Ascomycota</taxon>
        <taxon>Pezizomycotina</taxon>
        <taxon>Pezizomycetes</taxon>
        <taxon>Pezizales</taxon>
        <taxon>Tuberaceae</taxon>
        <taxon>Choiromyces</taxon>
    </lineage>
</organism>
<proteinExistence type="inferred from homology"/>
<keyword evidence="5 8" id="KW-0812">Transmembrane</keyword>
<feature type="transmembrane region" description="Helical" evidence="8">
    <location>
        <begin position="232"/>
        <end position="252"/>
    </location>
</feature>
<protein>
    <recommendedName>
        <fullName evidence="8">Nickel/cobalt efflux system</fullName>
    </recommendedName>
</protein>
<dbReference type="EMBL" id="ML120419">
    <property type="protein sequence ID" value="RPA96009.1"/>
    <property type="molecule type" value="Genomic_DNA"/>
</dbReference>
<dbReference type="Pfam" id="PF03824">
    <property type="entry name" value="NicO"/>
    <property type="match status" value="1"/>
</dbReference>
<evidence type="ECO:0000313" key="11">
    <source>
        <dbReference type="Proteomes" id="UP000276215"/>
    </source>
</evidence>
<evidence type="ECO:0000256" key="9">
    <source>
        <dbReference type="SAM" id="MobiDB-lite"/>
    </source>
</evidence>
<evidence type="ECO:0000256" key="5">
    <source>
        <dbReference type="ARBA" id="ARBA00022692"/>
    </source>
</evidence>
<evidence type="ECO:0000313" key="10">
    <source>
        <dbReference type="EMBL" id="RPA96009.1"/>
    </source>
</evidence>
<feature type="region of interest" description="Disordered" evidence="9">
    <location>
        <begin position="358"/>
        <end position="403"/>
    </location>
</feature>
<dbReference type="AlphaFoldDB" id="A0A3N4JCL3"/>
<feature type="transmembrane region" description="Helical" evidence="8">
    <location>
        <begin position="27"/>
        <end position="51"/>
    </location>
</feature>